<dbReference type="EMBL" id="JASBWU010000001">
    <property type="protein sequence ID" value="KAJ9125428.1"/>
    <property type="molecule type" value="Genomic_DNA"/>
</dbReference>
<name>A0ACC2XNJ9_9TREE</name>
<reference evidence="1" key="1">
    <citation type="submission" date="2023-04" db="EMBL/GenBank/DDBJ databases">
        <title>Draft Genome sequencing of Naganishia species isolated from polar environments using Oxford Nanopore Technology.</title>
        <authorList>
            <person name="Leo P."/>
            <person name="Venkateswaran K."/>
        </authorList>
    </citation>
    <scope>NUCLEOTIDE SEQUENCE</scope>
    <source>
        <strain evidence="1">MNA-CCFEE 5425</strain>
    </source>
</reference>
<organism evidence="1 2">
    <name type="scientific">Naganishia vaughanmartiniae</name>
    <dbReference type="NCBI Taxonomy" id="1424756"/>
    <lineage>
        <taxon>Eukaryota</taxon>
        <taxon>Fungi</taxon>
        <taxon>Dikarya</taxon>
        <taxon>Basidiomycota</taxon>
        <taxon>Agaricomycotina</taxon>
        <taxon>Tremellomycetes</taxon>
        <taxon>Filobasidiales</taxon>
        <taxon>Filobasidiaceae</taxon>
        <taxon>Naganishia</taxon>
    </lineage>
</organism>
<dbReference type="Proteomes" id="UP001243375">
    <property type="component" value="Unassembled WGS sequence"/>
</dbReference>
<accession>A0ACC2XNJ9</accession>
<proteinExistence type="predicted"/>
<protein>
    <submittedName>
        <fullName evidence="1">Uncharacterized protein</fullName>
    </submittedName>
</protein>
<evidence type="ECO:0000313" key="1">
    <source>
        <dbReference type="EMBL" id="KAJ9125428.1"/>
    </source>
</evidence>
<keyword evidence="2" id="KW-1185">Reference proteome</keyword>
<evidence type="ECO:0000313" key="2">
    <source>
        <dbReference type="Proteomes" id="UP001243375"/>
    </source>
</evidence>
<sequence>MQANHFFDETDVTTLLLMSTYVQDEMAELQSACIAYELSAEGITVSVDSVFDMDITIIVCQMSELENSLAALDRRIAQLEQARSRPEPYRVSQDDALMISVLVSENATIEVDKSYAMLLQNMENQGRRADGVDATQVLDENTISRLKVASFTNIQVGRASRTKPNPYFIAGSVNMTAHTDVLSPNASPGSDTVPPIRRNPHQMASPAQAVWLMQMPNLQPPSGVFDMDTTLVEGDTLEMTRPTSCTAESVNGKGKGKAMDEFFLEEDEMMVLGDTITDDMIYRVDLGNGSSSSMSRQRAKCGICFDDFRVTADPYKSALSATSSADKNKGMEMPCGHKYCLGCASQYLKTELEKQQPMCECAPWMTRRERDSQSKSRRAF</sequence>
<gene>
    <name evidence="1" type="ORF">QFC22_000389</name>
</gene>
<comment type="caution">
    <text evidence="1">The sequence shown here is derived from an EMBL/GenBank/DDBJ whole genome shotgun (WGS) entry which is preliminary data.</text>
</comment>